<dbReference type="SMART" id="SM00382">
    <property type="entry name" value="AAA"/>
    <property type="match status" value="1"/>
</dbReference>
<dbReference type="Gene3D" id="3.40.50.300">
    <property type="entry name" value="P-loop containing nucleotide triphosphate hydrolases"/>
    <property type="match status" value="1"/>
</dbReference>
<evidence type="ECO:0000313" key="13">
    <source>
        <dbReference type="EMBL" id="CUA97179.1"/>
    </source>
</evidence>
<dbReference type="InterPro" id="IPR017871">
    <property type="entry name" value="ABC_transporter-like_CS"/>
</dbReference>
<feature type="domain" description="ABC transporter" evidence="11">
    <location>
        <begin position="2"/>
        <end position="232"/>
    </location>
</feature>
<keyword evidence="8" id="KW-1278">Translocase</keyword>
<keyword evidence="2" id="KW-0813">Transport</keyword>
<evidence type="ECO:0000256" key="1">
    <source>
        <dbReference type="ARBA" id="ARBA00005417"/>
    </source>
</evidence>
<dbReference type="PANTHER" id="PTHR43514">
    <property type="entry name" value="ABC TRANSPORTER I FAMILY MEMBER 10"/>
    <property type="match status" value="1"/>
</dbReference>
<accession>A0A0K6I206</accession>
<evidence type="ECO:0000256" key="9">
    <source>
        <dbReference type="ARBA" id="ARBA00023136"/>
    </source>
</evidence>
<dbReference type="GO" id="GO:0016020">
    <property type="term" value="C:membrane"/>
    <property type="evidence" value="ECO:0007669"/>
    <property type="project" value="InterPro"/>
</dbReference>
<feature type="domain" description="Mop" evidence="12">
    <location>
        <begin position="296"/>
        <end position="362"/>
    </location>
</feature>
<dbReference type="Pfam" id="PF03459">
    <property type="entry name" value="TOBE"/>
    <property type="match status" value="1"/>
</dbReference>
<dbReference type="InterPro" id="IPR003593">
    <property type="entry name" value="AAA+_ATPase"/>
</dbReference>
<dbReference type="InterPro" id="IPR027417">
    <property type="entry name" value="P-loop_NTPase"/>
</dbReference>
<keyword evidence="4 10" id="KW-0500">Molybdenum</keyword>
<evidence type="ECO:0000256" key="8">
    <source>
        <dbReference type="ARBA" id="ARBA00022967"/>
    </source>
</evidence>
<dbReference type="RefSeq" id="WP_055455920.1">
    <property type="nucleotide sequence ID" value="NZ_CYHE01000007.1"/>
</dbReference>
<keyword evidence="7 13" id="KW-0067">ATP-binding</keyword>
<dbReference type="InterPro" id="IPR008995">
    <property type="entry name" value="Mo/tungstate-bd_C_term_dom"/>
</dbReference>
<dbReference type="PROSITE" id="PS51866">
    <property type="entry name" value="MOP"/>
    <property type="match status" value="1"/>
</dbReference>
<dbReference type="GO" id="GO:0005524">
    <property type="term" value="F:ATP binding"/>
    <property type="evidence" value="ECO:0007669"/>
    <property type="project" value="UniProtKB-KW"/>
</dbReference>
<dbReference type="SUPFAM" id="SSF50331">
    <property type="entry name" value="MOP-like"/>
    <property type="match status" value="1"/>
</dbReference>
<gene>
    <name evidence="13" type="ORF">Ga0061067_10744</name>
</gene>
<dbReference type="InterPro" id="IPR004606">
    <property type="entry name" value="Mop_domain"/>
</dbReference>
<dbReference type="GO" id="GO:0140359">
    <property type="term" value="F:ABC-type transporter activity"/>
    <property type="evidence" value="ECO:0007669"/>
    <property type="project" value="InterPro"/>
</dbReference>
<dbReference type="OrthoDB" id="9802264at2"/>
<dbReference type="Proteomes" id="UP000183900">
    <property type="component" value="Unassembled WGS sequence"/>
</dbReference>
<evidence type="ECO:0000259" key="11">
    <source>
        <dbReference type="PROSITE" id="PS50893"/>
    </source>
</evidence>
<evidence type="ECO:0000256" key="7">
    <source>
        <dbReference type="ARBA" id="ARBA00022840"/>
    </source>
</evidence>
<evidence type="ECO:0000259" key="12">
    <source>
        <dbReference type="PROSITE" id="PS51866"/>
    </source>
</evidence>
<evidence type="ECO:0000256" key="5">
    <source>
        <dbReference type="ARBA" id="ARBA00022519"/>
    </source>
</evidence>
<dbReference type="NCBIfam" id="TIGR02142">
    <property type="entry name" value="modC_ABC"/>
    <property type="match status" value="1"/>
</dbReference>
<dbReference type="AlphaFoldDB" id="A0A0K6I206"/>
<dbReference type="Pfam" id="PF00005">
    <property type="entry name" value="ABC_tran"/>
    <property type="match status" value="1"/>
</dbReference>
<keyword evidence="6" id="KW-0547">Nucleotide-binding</keyword>
<keyword evidence="3" id="KW-1003">Cell membrane</keyword>
<proteinExistence type="inferred from homology"/>
<keyword evidence="14" id="KW-1185">Reference proteome</keyword>
<keyword evidence="9" id="KW-0472">Membrane</keyword>
<evidence type="ECO:0000313" key="14">
    <source>
        <dbReference type="Proteomes" id="UP000183900"/>
    </source>
</evidence>
<reference evidence="14" key="1">
    <citation type="submission" date="2015-08" db="EMBL/GenBank/DDBJ databases">
        <authorList>
            <person name="Varghese N."/>
        </authorList>
    </citation>
    <scope>NUCLEOTIDE SEQUENCE [LARGE SCALE GENOMIC DNA]</scope>
    <source>
        <strain evidence="14">DSM 23407</strain>
    </source>
</reference>
<evidence type="ECO:0000256" key="6">
    <source>
        <dbReference type="ARBA" id="ARBA00022741"/>
    </source>
</evidence>
<dbReference type="PROSITE" id="PS00211">
    <property type="entry name" value="ABC_TRANSPORTER_1"/>
    <property type="match status" value="1"/>
</dbReference>
<evidence type="ECO:0000256" key="2">
    <source>
        <dbReference type="ARBA" id="ARBA00022448"/>
    </source>
</evidence>
<comment type="similarity">
    <text evidence="1">Belongs to the ABC transporter superfamily.</text>
</comment>
<organism evidence="13 14">
    <name type="scientific">Pannonibacter indicus</name>
    <dbReference type="NCBI Taxonomy" id="466044"/>
    <lineage>
        <taxon>Bacteria</taxon>
        <taxon>Pseudomonadati</taxon>
        <taxon>Pseudomonadota</taxon>
        <taxon>Alphaproteobacteria</taxon>
        <taxon>Hyphomicrobiales</taxon>
        <taxon>Stappiaceae</taxon>
        <taxon>Pannonibacter</taxon>
    </lineage>
</organism>
<evidence type="ECO:0000256" key="10">
    <source>
        <dbReference type="PROSITE-ProRule" id="PRU01213"/>
    </source>
</evidence>
<dbReference type="Gene3D" id="2.40.50.100">
    <property type="match status" value="1"/>
</dbReference>
<dbReference type="SUPFAM" id="SSF52540">
    <property type="entry name" value="P-loop containing nucleoside triphosphate hydrolases"/>
    <property type="match status" value="1"/>
</dbReference>
<keyword evidence="5" id="KW-0997">Cell inner membrane</keyword>
<dbReference type="PANTHER" id="PTHR43514:SF4">
    <property type="entry name" value="ABC TRANSPORTER I FAMILY MEMBER 10"/>
    <property type="match status" value="1"/>
</dbReference>
<evidence type="ECO:0000256" key="4">
    <source>
        <dbReference type="ARBA" id="ARBA00022505"/>
    </source>
</evidence>
<dbReference type="GO" id="GO:0015098">
    <property type="term" value="F:molybdate ion transmembrane transporter activity"/>
    <property type="evidence" value="ECO:0007669"/>
    <property type="project" value="InterPro"/>
</dbReference>
<dbReference type="PROSITE" id="PS50893">
    <property type="entry name" value="ABC_TRANSPORTER_2"/>
    <property type="match status" value="1"/>
</dbReference>
<dbReference type="EMBL" id="CYHE01000007">
    <property type="protein sequence ID" value="CUA97179.1"/>
    <property type="molecule type" value="Genomic_DNA"/>
</dbReference>
<evidence type="ECO:0000256" key="3">
    <source>
        <dbReference type="ARBA" id="ARBA00022475"/>
    </source>
</evidence>
<dbReference type="InterPro" id="IPR050334">
    <property type="entry name" value="Molybdenum_import_ModC"/>
</dbReference>
<name>A0A0K6I206_9HYPH</name>
<dbReference type="InterPro" id="IPR005116">
    <property type="entry name" value="Transp-assoc_OB_typ1"/>
</dbReference>
<sequence length="372" mass="39180">MTLDVSIRHAFPGFSLDAAFTGSAGVTALFGRSGSGKTTLVQAVAGLLCPDAGHVRLNGEVLWDSASGIFIPPHRRRIGYVFQEGRLFPHLTVRQNLLYGHAFNGGGRPVDLERIVDLLGLAPLLARRPAALSGGEKQRVAIGRALLSRPRLLLMDEPLAALDEARKAEILPYLERLTRTSDVPVLYVSHSLAEVTRLASHVVLLEAGRVRHAGAPGAVLADPQSLAALGPSGAGALLEGTVRAHTDDGLTEVSLPDGGGADHRLLLPRLSAHPGKPVRLRIEAEDILISRHVPQGLSALNVLPAKVTGLTPAQTGSLLVKLVCGPHLFLARITARSATSLQLAPDVPCFMVLKSVAVIAGGQMGRLADDGR</sequence>
<dbReference type="InterPro" id="IPR003439">
    <property type="entry name" value="ABC_transporter-like_ATP-bd"/>
</dbReference>
<dbReference type="GO" id="GO:0016887">
    <property type="term" value="F:ATP hydrolysis activity"/>
    <property type="evidence" value="ECO:0007669"/>
    <property type="project" value="InterPro"/>
</dbReference>
<protein>
    <submittedName>
        <fullName evidence="13">Molybdenum ABC transporter, ATP-binding protein</fullName>
    </submittedName>
</protein>
<dbReference type="InterPro" id="IPR011868">
    <property type="entry name" value="ModC_ABC_ATP-bd"/>
</dbReference>